<gene>
    <name evidence="1" type="ORF">E37-7F_9</name>
</gene>
<protein>
    <recommendedName>
        <fullName evidence="2">N-acetyltransferase domain-containing protein</fullName>
    </recommendedName>
</protein>
<dbReference type="Gene3D" id="3.40.630.30">
    <property type="match status" value="1"/>
</dbReference>
<name>G9BAN6_9ARCH</name>
<dbReference type="AlphaFoldDB" id="G9BAN6"/>
<dbReference type="InterPro" id="IPR016181">
    <property type="entry name" value="Acyl_CoA_acyltransferase"/>
</dbReference>
<organism evidence="1">
    <name type="scientific">uncultured marine crenarchaeote E37-7F</name>
    <dbReference type="NCBI Taxonomy" id="907717"/>
    <lineage>
        <taxon>Archaea</taxon>
        <taxon>Candidatus Bathyarchaeota</taxon>
        <taxon>environmental samples</taxon>
    </lineage>
</organism>
<dbReference type="SUPFAM" id="SSF55729">
    <property type="entry name" value="Acyl-CoA N-acyltransferases (Nat)"/>
    <property type="match status" value="1"/>
</dbReference>
<reference evidence="1" key="1">
    <citation type="journal article" date="2012" name="Environ. Microbiol.">
        <title>Genetic structure of three fosmid-fragments encoding 16S rRNA genes of the Miscellaneous Crenarchaeotic Group (MCG): implications for physiology and evolution of marine sedimentary archaea.</title>
        <authorList>
            <person name="Li P.Y."/>
            <person name="Xie B.B."/>
            <person name="Zhang X.Y."/>
            <person name="Qin Q.L."/>
            <person name="Dang H.Y."/>
            <person name="Wang X.M."/>
            <person name="Chen X.L."/>
            <person name="Yu J."/>
            <person name="Zhang Y.Z."/>
        </authorList>
    </citation>
    <scope>NUCLEOTIDE SEQUENCE</scope>
</reference>
<dbReference type="EMBL" id="HQ214611">
    <property type="protein sequence ID" value="ADQ54392.1"/>
    <property type="molecule type" value="Genomic_DNA"/>
</dbReference>
<sequence length="158" mass="17446">MSRFNRLRGKTSNFSFEELKDDDVEFCLALIKKVIIGQVLLKGPNIYTLVGKSKGKIVGLITGLVPQSPQVSVNPRIFFLYPVEGKFARQGLTVRLLNEFIKAVKNRLPNAGFIDVIVNPRNVSFVALYSLNGFVINGFVQGSSGSPDQVFLRGKLGE</sequence>
<evidence type="ECO:0008006" key="2">
    <source>
        <dbReference type="Google" id="ProtNLM"/>
    </source>
</evidence>
<proteinExistence type="predicted"/>
<evidence type="ECO:0000313" key="1">
    <source>
        <dbReference type="EMBL" id="ADQ54392.1"/>
    </source>
</evidence>
<accession>G9BAN6</accession>